<dbReference type="InterPro" id="IPR027417">
    <property type="entry name" value="P-loop_NTPase"/>
</dbReference>
<dbReference type="GO" id="GO:0000731">
    <property type="term" value="P:DNA synthesis involved in DNA repair"/>
    <property type="evidence" value="ECO:0007669"/>
    <property type="project" value="TreeGrafter"/>
</dbReference>
<dbReference type="AlphaFoldDB" id="A0AA95H7V9"/>
<name>A0AA95H7V9_9GAMM</name>
<dbReference type="Proteomes" id="UP001300672">
    <property type="component" value="Chromosome"/>
</dbReference>
<dbReference type="PANTHER" id="PTHR32182">
    <property type="entry name" value="DNA REPLICATION AND REPAIR PROTEIN RECF"/>
    <property type="match status" value="1"/>
</dbReference>
<dbReference type="Pfam" id="PF13476">
    <property type="entry name" value="AAA_23"/>
    <property type="match status" value="1"/>
</dbReference>
<dbReference type="GO" id="GO:0016887">
    <property type="term" value="F:ATP hydrolysis activity"/>
    <property type="evidence" value="ECO:0007669"/>
    <property type="project" value="InterPro"/>
</dbReference>
<dbReference type="GO" id="GO:0006302">
    <property type="term" value="P:double-strand break repair"/>
    <property type="evidence" value="ECO:0007669"/>
    <property type="project" value="InterPro"/>
</dbReference>
<gene>
    <name evidence="2" type="ORF">QJT80_01065</name>
</gene>
<protein>
    <submittedName>
        <fullName evidence="2">AAA family ATPase</fullName>
    </submittedName>
</protein>
<sequence length="467" mass="52717">MKLHSLDLKNFRCFAQLRVEFHPQLTVLVANNGQGKTAILDALRIGLWSFLSGFDLANPNTTVPAANSISIEDARVLKKDGSMIRQLPVEIILDSMVGAIHAGWGYFSNHTWKRYRDSEKTGSHTKDDESSRELKKYSASLQQDIRDLDKLRITLPVFSYYGTGRLWSEKRLTKAKRNNKEIIDANTRTFAYLDCLDPSSSYKQFEEWFISAFIKMREDQIRRLEAGHSQVTANPLVENPITVIQQAVNELLASTGWRNMSYSETHEKSLVMHHDLRGTLKVDQLSDGIKNMVAMVADIAYRCALLNPHLGAEAALKSEGVVMIDEVDMHLHPQWQQTVMAGLLSAFPKIQFIVTTHSPQVLSTVERENIRLLELDSNGIGTASIPIADSYGEPSHDVLQAIMQVDPQPPVPEKVDLERLTALVDQGLYQSEQAQQLLASLKQRLSPSHPQIERIERSIRRQEALAR</sequence>
<accession>A0AA95H7V9</accession>
<evidence type="ECO:0000259" key="1">
    <source>
        <dbReference type="Pfam" id="PF13476"/>
    </source>
</evidence>
<dbReference type="KEGG" id="tdu:QJT80_01065"/>
<reference evidence="2" key="2">
    <citation type="submission" date="2023-04" db="EMBL/GenBank/DDBJ databases">
        <authorList>
            <person name="Beletskiy A.V."/>
            <person name="Mardanov A.V."/>
            <person name="Ravin N.V."/>
        </authorList>
    </citation>
    <scope>NUCLEOTIDE SEQUENCE</scope>
    <source>
        <strain evidence="2">GKL-01</strain>
    </source>
</reference>
<dbReference type="SUPFAM" id="SSF52540">
    <property type="entry name" value="P-loop containing nucleoside triphosphate hydrolases"/>
    <property type="match status" value="1"/>
</dbReference>
<feature type="domain" description="Rad50/SbcC-type AAA" evidence="1">
    <location>
        <begin position="5"/>
        <end position="201"/>
    </location>
</feature>
<dbReference type="InterPro" id="IPR038729">
    <property type="entry name" value="Rad50/SbcC_AAA"/>
</dbReference>
<dbReference type="PANTHER" id="PTHR32182:SF23">
    <property type="entry name" value="ATP BINDING PROTEIN"/>
    <property type="match status" value="1"/>
</dbReference>
<dbReference type="EMBL" id="CP124755">
    <property type="protein sequence ID" value="WGZ91075.1"/>
    <property type="molecule type" value="Genomic_DNA"/>
</dbReference>
<proteinExistence type="predicted"/>
<evidence type="ECO:0000313" key="2">
    <source>
        <dbReference type="EMBL" id="WGZ91075.1"/>
    </source>
</evidence>
<reference evidence="2" key="1">
    <citation type="journal article" date="2023" name="Int. J. Mol. Sci.">
        <title>Metagenomics Revealed a New Genus 'Candidatus Thiocaldithrix dubininis' gen. nov., sp. nov. and a New Species 'Candidatus Thiothrix putei' sp. nov. in the Family Thiotrichaceae, Some Members of Which Have Traits of Both Na+- and H+-Motive Energetics.</title>
        <authorList>
            <person name="Ravin N.V."/>
            <person name="Muntyan M.S."/>
            <person name="Smolyakov D.D."/>
            <person name="Rudenko T.S."/>
            <person name="Beletsky A.V."/>
            <person name="Mardanov A.V."/>
            <person name="Grabovich M.Y."/>
        </authorList>
    </citation>
    <scope>NUCLEOTIDE SEQUENCE</scope>
    <source>
        <strain evidence="2">GKL-01</strain>
    </source>
</reference>
<dbReference type="Gene3D" id="3.40.50.300">
    <property type="entry name" value="P-loop containing nucleotide triphosphate hydrolases"/>
    <property type="match status" value="1"/>
</dbReference>
<organism evidence="2">
    <name type="scientific">Candidatus Thiocaldithrix dubininis</name>
    <dbReference type="NCBI Taxonomy" id="3080823"/>
    <lineage>
        <taxon>Bacteria</taxon>
        <taxon>Pseudomonadati</taxon>
        <taxon>Pseudomonadota</taxon>
        <taxon>Gammaproteobacteria</taxon>
        <taxon>Thiotrichales</taxon>
        <taxon>Thiotrichaceae</taxon>
        <taxon>Candidatus Thiocaldithrix</taxon>
    </lineage>
</organism>